<comment type="caution">
    <text evidence="1">The sequence shown here is derived from an EMBL/GenBank/DDBJ whole genome shotgun (WGS) entry which is preliminary data.</text>
</comment>
<proteinExistence type="predicted"/>
<organism evidence="1 2">
    <name type="scientific">Dryococelus australis</name>
    <dbReference type="NCBI Taxonomy" id="614101"/>
    <lineage>
        <taxon>Eukaryota</taxon>
        <taxon>Metazoa</taxon>
        <taxon>Ecdysozoa</taxon>
        <taxon>Arthropoda</taxon>
        <taxon>Hexapoda</taxon>
        <taxon>Insecta</taxon>
        <taxon>Pterygota</taxon>
        <taxon>Neoptera</taxon>
        <taxon>Polyneoptera</taxon>
        <taxon>Phasmatodea</taxon>
        <taxon>Verophasmatodea</taxon>
        <taxon>Anareolatae</taxon>
        <taxon>Phasmatidae</taxon>
        <taxon>Eurycanthinae</taxon>
        <taxon>Dryococelus</taxon>
    </lineage>
</organism>
<sequence>MPLYLDENQVENDIMTQQPQAVINGEIYSTISTNFQPPTHCTARQASCLHTPPTVVGCQQELPQKAGTLAKWATQSHGAIGAHNILGEGRAMQTEQSTSG</sequence>
<accession>A0ABQ9HRL9</accession>
<evidence type="ECO:0000313" key="1">
    <source>
        <dbReference type="EMBL" id="KAJ8887040.1"/>
    </source>
</evidence>
<reference evidence="1 2" key="1">
    <citation type="submission" date="2023-02" db="EMBL/GenBank/DDBJ databases">
        <title>LHISI_Scaffold_Assembly.</title>
        <authorList>
            <person name="Stuart O.P."/>
            <person name="Cleave R."/>
            <person name="Magrath M.J.L."/>
            <person name="Mikheyev A.S."/>
        </authorList>
    </citation>
    <scope>NUCLEOTIDE SEQUENCE [LARGE SCALE GENOMIC DNA]</scope>
    <source>
        <strain evidence="1">Daus_M_001</strain>
        <tissue evidence="1">Leg muscle</tissue>
    </source>
</reference>
<dbReference type="Proteomes" id="UP001159363">
    <property type="component" value="Chromosome X"/>
</dbReference>
<protein>
    <submittedName>
        <fullName evidence="1">Uncharacterized protein</fullName>
    </submittedName>
</protein>
<gene>
    <name evidence="1" type="ORF">PR048_013255</name>
</gene>
<dbReference type="EMBL" id="JARBHB010000004">
    <property type="protein sequence ID" value="KAJ8887040.1"/>
    <property type="molecule type" value="Genomic_DNA"/>
</dbReference>
<evidence type="ECO:0000313" key="2">
    <source>
        <dbReference type="Proteomes" id="UP001159363"/>
    </source>
</evidence>
<name>A0ABQ9HRL9_9NEOP</name>
<keyword evidence="2" id="KW-1185">Reference proteome</keyword>